<gene>
    <name evidence="1" type="ORF">J6TS1_37330</name>
</gene>
<comment type="caution">
    <text evidence="1">The sequence shown here is derived from an EMBL/GenBank/DDBJ whole genome shotgun (WGS) entry which is preliminary data.</text>
</comment>
<reference evidence="1 2" key="1">
    <citation type="submission" date="2021-03" db="EMBL/GenBank/DDBJ databases">
        <title>Antimicrobial resistance genes in bacteria isolated from Japanese honey, and their potential for conferring macrolide and lincosamide resistance in the American foulbrood pathogen Paenibacillus larvae.</title>
        <authorList>
            <person name="Okamoto M."/>
            <person name="Kumagai M."/>
            <person name="Kanamori H."/>
            <person name="Takamatsu D."/>
        </authorList>
    </citation>
    <scope>NUCLEOTIDE SEQUENCE [LARGE SCALE GENOMIC DNA]</scope>
    <source>
        <strain evidence="1 2">J6TS1</strain>
    </source>
</reference>
<evidence type="ECO:0000313" key="1">
    <source>
        <dbReference type="EMBL" id="GIN97863.1"/>
    </source>
</evidence>
<accession>A0ABQ4L0R1</accession>
<sequence>MIYDQWIMEGNYTNTYEIRAEYADTIIYLELPLYVFIEF</sequence>
<evidence type="ECO:0000313" key="2">
    <source>
        <dbReference type="Proteomes" id="UP000680670"/>
    </source>
</evidence>
<protein>
    <submittedName>
        <fullName evidence="1">Uncharacterized protein</fullName>
    </submittedName>
</protein>
<organism evidence="1 2">
    <name type="scientific">Siminovitchia terrae</name>
    <name type="common">Bacillus terrae</name>
    <dbReference type="NCBI Taxonomy" id="1914933"/>
    <lineage>
        <taxon>Bacteria</taxon>
        <taxon>Bacillati</taxon>
        <taxon>Bacillota</taxon>
        <taxon>Bacilli</taxon>
        <taxon>Bacillales</taxon>
        <taxon>Bacillaceae</taxon>
        <taxon>Siminovitchia</taxon>
    </lineage>
</organism>
<dbReference type="EMBL" id="BORJ01000011">
    <property type="protein sequence ID" value="GIN97863.1"/>
    <property type="molecule type" value="Genomic_DNA"/>
</dbReference>
<dbReference type="Proteomes" id="UP000680670">
    <property type="component" value="Unassembled WGS sequence"/>
</dbReference>
<proteinExistence type="predicted"/>
<name>A0ABQ4L0R1_SIMTE</name>
<keyword evidence="2" id="KW-1185">Reference proteome</keyword>